<gene>
    <name evidence="2" type="ordered locus">RD1_1230</name>
</gene>
<dbReference type="EMBL" id="CP000362">
    <property type="protein sequence ID" value="ABG30878.1"/>
    <property type="molecule type" value="Genomic_DNA"/>
</dbReference>
<evidence type="ECO:0000313" key="3">
    <source>
        <dbReference type="Proteomes" id="UP000007029"/>
    </source>
</evidence>
<reference evidence="2 3" key="1">
    <citation type="journal article" date="2007" name="J. Bacteriol.">
        <title>The complete genome sequence of Roseobacter denitrificans reveals a mixotrophic rather than photosynthetic metabolism.</title>
        <authorList>
            <person name="Swingley W.D."/>
            <person name="Sadekar S."/>
            <person name="Mastrian S.D."/>
            <person name="Matthies H.J."/>
            <person name="Hao J."/>
            <person name="Ramos H."/>
            <person name="Acharya C.R."/>
            <person name="Conrad A.L."/>
            <person name="Taylor H.L."/>
            <person name="Dejesa L.C."/>
            <person name="Shah M.K."/>
            <person name="O'huallachain M.E."/>
            <person name="Lince M.T."/>
            <person name="Blankenship R.E."/>
            <person name="Beatty J.T."/>
            <person name="Touchman J.W."/>
        </authorList>
    </citation>
    <scope>NUCLEOTIDE SEQUENCE [LARGE SCALE GENOMIC DNA]</scope>
    <source>
        <strain evidence="3">ATCC 33942 / OCh 114</strain>
    </source>
</reference>
<evidence type="ECO:0000313" key="2">
    <source>
        <dbReference type="EMBL" id="ABG30878.1"/>
    </source>
</evidence>
<sequence length="162" mass="16735">MDFVSEPTMTAVSLINPYAPQPAAGVNMDGNTFSGQATLPVSTTSNSADAGLASDQSGQGAGNGTGTGGAHLTSLLERARGEVQVQYPSPKSVVEAQSESDPATAFLAQKAEQMAQAAALDATRAEEQARAAKEELAEQAKPEYKMPNPLPTAPILMEEEAE</sequence>
<dbReference type="Proteomes" id="UP000007029">
    <property type="component" value="Chromosome"/>
</dbReference>
<dbReference type="AlphaFoldDB" id="Q16AW5"/>
<feature type="compositionally biased region" description="Polar residues" evidence="1">
    <location>
        <begin position="29"/>
        <end position="48"/>
    </location>
</feature>
<dbReference type="eggNOG" id="ENOG502ZY85">
    <property type="taxonomic scope" value="Bacteria"/>
</dbReference>
<feature type="compositionally biased region" description="Gly residues" evidence="1">
    <location>
        <begin position="59"/>
        <end position="69"/>
    </location>
</feature>
<protein>
    <submittedName>
        <fullName evidence="2">Uncharacterized protein</fullName>
    </submittedName>
</protein>
<dbReference type="KEGG" id="rde:RD1_1230"/>
<keyword evidence="3" id="KW-1185">Reference proteome</keyword>
<feature type="compositionally biased region" description="Basic and acidic residues" evidence="1">
    <location>
        <begin position="133"/>
        <end position="144"/>
    </location>
</feature>
<feature type="region of interest" description="Disordered" evidence="1">
    <location>
        <begin position="19"/>
        <end position="73"/>
    </location>
</feature>
<name>Q16AW5_ROSDO</name>
<evidence type="ECO:0000256" key="1">
    <source>
        <dbReference type="SAM" id="MobiDB-lite"/>
    </source>
</evidence>
<proteinExistence type="predicted"/>
<feature type="region of interest" description="Disordered" evidence="1">
    <location>
        <begin position="133"/>
        <end position="162"/>
    </location>
</feature>
<organism evidence="2 3">
    <name type="scientific">Roseobacter denitrificans (strain ATCC 33942 / OCh 114)</name>
    <name type="common">Erythrobacter sp. (strain OCh 114)</name>
    <name type="synonym">Roseobacter denitrificans</name>
    <dbReference type="NCBI Taxonomy" id="375451"/>
    <lineage>
        <taxon>Bacteria</taxon>
        <taxon>Pseudomonadati</taxon>
        <taxon>Pseudomonadota</taxon>
        <taxon>Alphaproteobacteria</taxon>
        <taxon>Rhodobacterales</taxon>
        <taxon>Roseobacteraceae</taxon>
        <taxon>Roseobacter</taxon>
    </lineage>
</organism>
<accession>Q16AW5</accession>
<dbReference type="HOGENOM" id="CLU_1702920_0_0_5"/>